<accession>A0ABU7BQW2</accession>
<gene>
    <name evidence="1" type="ORF">ATANTOWER_010438</name>
</gene>
<keyword evidence="2" id="KW-1185">Reference proteome</keyword>
<sequence>MLSGCVYSALTEKLRGASLSLRLAQNGHVKHDKLKNNSLLKKSAVQLQMRERESEWEKYLISCYSHNKKKTLQAMTEFL</sequence>
<evidence type="ECO:0000313" key="2">
    <source>
        <dbReference type="Proteomes" id="UP001345963"/>
    </source>
</evidence>
<organism evidence="1 2">
    <name type="scientific">Ataeniobius toweri</name>
    <dbReference type="NCBI Taxonomy" id="208326"/>
    <lineage>
        <taxon>Eukaryota</taxon>
        <taxon>Metazoa</taxon>
        <taxon>Chordata</taxon>
        <taxon>Craniata</taxon>
        <taxon>Vertebrata</taxon>
        <taxon>Euteleostomi</taxon>
        <taxon>Actinopterygii</taxon>
        <taxon>Neopterygii</taxon>
        <taxon>Teleostei</taxon>
        <taxon>Neoteleostei</taxon>
        <taxon>Acanthomorphata</taxon>
        <taxon>Ovalentaria</taxon>
        <taxon>Atherinomorphae</taxon>
        <taxon>Cyprinodontiformes</taxon>
        <taxon>Goodeidae</taxon>
        <taxon>Ataeniobius</taxon>
    </lineage>
</organism>
<reference evidence="1 2" key="1">
    <citation type="submission" date="2021-07" db="EMBL/GenBank/DDBJ databases">
        <authorList>
            <person name="Palmer J.M."/>
        </authorList>
    </citation>
    <scope>NUCLEOTIDE SEQUENCE [LARGE SCALE GENOMIC DNA]</scope>
    <source>
        <strain evidence="1 2">AT_MEX2019</strain>
        <tissue evidence="1">Muscle</tissue>
    </source>
</reference>
<protein>
    <submittedName>
        <fullName evidence="1">Uncharacterized protein</fullName>
    </submittedName>
</protein>
<name>A0ABU7BQW2_9TELE</name>
<proteinExistence type="predicted"/>
<comment type="caution">
    <text evidence="1">The sequence shown here is derived from an EMBL/GenBank/DDBJ whole genome shotgun (WGS) entry which is preliminary data.</text>
</comment>
<evidence type="ECO:0000313" key="1">
    <source>
        <dbReference type="EMBL" id="MED6252346.1"/>
    </source>
</evidence>
<dbReference type="EMBL" id="JAHUTI010061323">
    <property type="protein sequence ID" value="MED6252346.1"/>
    <property type="molecule type" value="Genomic_DNA"/>
</dbReference>
<dbReference type="Proteomes" id="UP001345963">
    <property type="component" value="Unassembled WGS sequence"/>
</dbReference>